<evidence type="ECO:0000256" key="1">
    <source>
        <dbReference type="SAM" id="MobiDB-lite"/>
    </source>
</evidence>
<dbReference type="Proteomes" id="UP001232148">
    <property type="component" value="Unassembled WGS sequence"/>
</dbReference>
<dbReference type="EMBL" id="MU842815">
    <property type="protein sequence ID" value="KAK2034266.1"/>
    <property type="molecule type" value="Genomic_DNA"/>
</dbReference>
<organism evidence="3 4">
    <name type="scientific">Colletotrichum zoysiae</name>
    <dbReference type="NCBI Taxonomy" id="1216348"/>
    <lineage>
        <taxon>Eukaryota</taxon>
        <taxon>Fungi</taxon>
        <taxon>Dikarya</taxon>
        <taxon>Ascomycota</taxon>
        <taxon>Pezizomycotina</taxon>
        <taxon>Sordariomycetes</taxon>
        <taxon>Hypocreomycetidae</taxon>
        <taxon>Glomerellales</taxon>
        <taxon>Glomerellaceae</taxon>
        <taxon>Colletotrichum</taxon>
        <taxon>Colletotrichum graminicola species complex</taxon>
    </lineage>
</organism>
<dbReference type="AlphaFoldDB" id="A0AAD9HTZ1"/>
<comment type="caution">
    <text evidence="3">The sequence shown here is derived from an EMBL/GenBank/DDBJ whole genome shotgun (WGS) entry which is preliminary data.</text>
</comment>
<keyword evidence="2" id="KW-0472">Membrane</keyword>
<feature type="region of interest" description="Disordered" evidence="1">
    <location>
        <begin position="31"/>
        <end position="68"/>
    </location>
</feature>
<keyword evidence="4" id="KW-1185">Reference proteome</keyword>
<feature type="transmembrane region" description="Helical" evidence="2">
    <location>
        <begin position="70"/>
        <end position="91"/>
    </location>
</feature>
<protein>
    <submittedName>
        <fullName evidence="3">Uncharacterized protein</fullName>
    </submittedName>
</protein>
<keyword evidence="2" id="KW-1133">Transmembrane helix</keyword>
<name>A0AAD9HTZ1_9PEZI</name>
<evidence type="ECO:0000313" key="3">
    <source>
        <dbReference type="EMBL" id="KAK2034266.1"/>
    </source>
</evidence>
<sequence length="111" mass="12075">MSARVYAAAGPLVSDVVHFGSQFLYDNSGCDGRGKWGPPSNQNHRFPTVPRLRPGKLATSYPTQAQRGPAPALASCLSIPVTILPVLISFWKRGKKGTKKGERQIGKERDK</sequence>
<evidence type="ECO:0000256" key="2">
    <source>
        <dbReference type="SAM" id="Phobius"/>
    </source>
</evidence>
<keyword evidence="2" id="KW-0812">Transmembrane</keyword>
<gene>
    <name evidence="3" type="ORF">LX32DRAFT_634405</name>
</gene>
<accession>A0AAD9HTZ1</accession>
<reference evidence="3" key="1">
    <citation type="submission" date="2021-06" db="EMBL/GenBank/DDBJ databases">
        <title>Comparative genomics, transcriptomics and evolutionary studies reveal genomic signatures of adaptation to plant cell wall in hemibiotrophic fungi.</title>
        <authorList>
            <consortium name="DOE Joint Genome Institute"/>
            <person name="Baroncelli R."/>
            <person name="Diaz J.F."/>
            <person name="Benocci T."/>
            <person name="Peng M."/>
            <person name="Battaglia E."/>
            <person name="Haridas S."/>
            <person name="Andreopoulos W."/>
            <person name="Labutti K."/>
            <person name="Pangilinan J."/>
            <person name="Floch G.L."/>
            <person name="Makela M.R."/>
            <person name="Henrissat B."/>
            <person name="Grigoriev I.V."/>
            <person name="Crouch J.A."/>
            <person name="De Vries R.P."/>
            <person name="Sukno S.A."/>
            <person name="Thon M.R."/>
        </authorList>
    </citation>
    <scope>NUCLEOTIDE SEQUENCE</scope>
    <source>
        <strain evidence="3">MAFF235873</strain>
    </source>
</reference>
<evidence type="ECO:0000313" key="4">
    <source>
        <dbReference type="Proteomes" id="UP001232148"/>
    </source>
</evidence>
<proteinExistence type="predicted"/>